<evidence type="ECO:0000313" key="2">
    <source>
        <dbReference type="EMBL" id="EIC27924.1"/>
    </source>
</evidence>
<dbReference type="STRING" id="686340.Metal_0054"/>
<accession>H8GJW5</accession>
<dbReference type="RefSeq" id="WP_005368449.1">
    <property type="nucleotide sequence ID" value="NZ_CM001475.1"/>
</dbReference>
<dbReference type="HOGENOM" id="CLU_1501806_0_0_6"/>
<organism evidence="2 3">
    <name type="scientific">Methylomicrobium album BG8</name>
    <dbReference type="NCBI Taxonomy" id="686340"/>
    <lineage>
        <taxon>Bacteria</taxon>
        <taxon>Pseudomonadati</taxon>
        <taxon>Pseudomonadota</taxon>
        <taxon>Gammaproteobacteria</taxon>
        <taxon>Methylococcales</taxon>
        <taxon>Methylococcaceae</taxon>
        <taxon>Methylomicrobium</taxon>
    </lineage>
</organism>
<reference evidence="2 3" key="1">
    <citation type="journal article" date="2013" name="Genome Announc.">
        <title>Genome Sequence of the Obligate Gammaproteobacterial Methanotroph Methylomicrobium album Strain BG8.</title>
        <authorList>
            <person name="Kits K.D."/>
            <person name="Kalyuzhnaya M.G."/>
            <person name="Klotz M.G."/>
            <person name="Jetten M.S."/>
            <person name="Op den Camp H.J."/>
            <person name="Vuilleumier S."/>
            <person name="Bringel F."/>
            <person name="Dispirito A.A."/>
            <person name="Murrell J.C."/>
            <person name="Bruce D."/>
            <person name="Cheng J.F."/>
            <person name="Copeland A."/>
            <person name="Goodwin L."/>
            <person name="Hauser L."/>
            <person name="Lajus A."/>
            <person name="Land M.L."/>
            <person name="Lapidus A."/>
            <person name="Lucas S."/>
            <person name="Medigue C."/>
            <person name="Pitluck S."/>
            <person name="Woyke T."/>
            <person name="Zeytun A."/>
            <person name="Stein L.Y."/>
        </authorList>
    </citation>
    <scope>NUCLEOTIDE SEQUENCE [LARGE SCALE GENOMIC DNA]</scope>
    <source>
        <strain evidence="2 3">BG8</strain>
    </source>
</reference>
<proteinExistence type="predicted"/>
<dbReference type="Proteomes" id="UP000005090">
    <property type="component" value="Chromosome"/>
</dbReference>
<dbReference type="AlphaFoldDB" id="H8GJW5"/>
<keyword evidence="1" id="KW-1133">Transmembrane helix</keyword>
<dbReference type="EMBL" id="CM001475">
    <property type="protein sequence ID" value="EIC27924.1"/>
    <property type="molecule type" value="Genomic_DNA"/>
</dbReference>
<evidence type="ECO:0000313" key="3">
    <source>
        <dbReference type="Proteomes" id="UP000005090"/>
    </source>
</evidence>
<protein>
    <submittedName>
        <fullName evidence="2">Uncharacterized protein</fullName>
    </submittedName>
</protein>
<gene>
    <name evidence="2" type="ORF">Metal_0054</name>
</gene>
<sequence>MKACESCSGRAEIGKYHKQVPVWRRAVGLVFVYLPIVTLPFVFLSAYMVYFHLHLIGGRNIKPFSAFLPAKDSHRYNLKSQITMDGSFKASLSQSKLYWILNCTWYCPVSVAVFEWHAYMVKIVENWWCPFTHEKKEGYSNAKIDQSFWHIYPEDRVKLNKEDLDNPIWNEEAEAAKQAATGPSV</sequence>
<name>H8GJW5_METAL</name>
<keyword evidence="1" id="KW-0812">Transmembrane</keyword>
<evidence type="ECO:0000256" key="1">
    <source>
        <dbReference type="SAM" id="Phobius"/>
    </source>
</evidence>
<keyword evidence="1" id="KW-0472">Membrane</keyword>
<keyword evidence="3" id="KW-1185">Reference proteome</keyword>
<dbReference type="eggNOG" id="ENOG50340K8">
    <property type="taxonomic scope" value="Bacteria"/>
</dbReference>
<feature type="transmembrane region" description="Helical" evidence="1">
    <location>
        <begin position="30"/>
        <end position="53"/>
    </location>
</feature>